<dbReference type="Proteomes" id="UP000662747">
    <property type="component" value="Chromosome"/>
</dbReference>
<feature type="domain" description="Methyl-accepting transducer" evidence="5">
    <location>
        <begin position="152"/>
        <end position="388"/>
    </location>
</feature>
<dbReference type="Pfam" id="PF00015">
    <property type="entry name" value="MCPsignal"/>
    <property type="match status" value="1"/>
</dbReference>
<feature type="region of interest" description="Disordered" evidence="4">
    <location>
        <begin position="1"/>
        <end position="41"/>
    </location>
</feature>
<evidence type="ECO:0000256" key="3">
    <source>
        <dbReference type="PROSITE-ProRule" id="PRU00284"/>
    </source>
</evidence>
<dbReference type="CDD" id="cd11386">
    <property type="entry name" value="MCP_signal"/>
    <property type="match status" value="1"/>
</dbReference>
<dbReference type="PANTHER" id="PTHR43531">
    <property type="entry name" value="PROTEIN ICFG"/>
    <property type="match status" value="1"/>
</dbReference>
<evidence type="ECO:0000256" key="4">
    <source>
        <dbReference type="SAM" id="MobiDB-lite"/>
    </source>
</evidence>
<dbReference type="Gene3D" id="1.10.287.950">
    <property type="entry name" value="Methyl-accepting chemotaxis protein"/>
    <property type="match status" value="1"/>
</dbReference>
<evidence type="ECO:0000259" key="5">
    <source>
        <dbReference type="PROSITE" id="PS50111"/>
    </source>
</evidence>
<evidence type="ECO:0000256" key="2">
    <source>
        <dbReference type="ARBA" id="ARBA00029447"/>
    </source>
</evidence>
<keyword evidence="3" id="KW-0807">Transducer</keyword>
<organism evidence="6 7">
    <name type="scientific">Pyxidicoccus parkwayensis</name>
    <dbReference type="NCBI Taxonomy" id="2813578"/>
    <lineage>
        <taxon>Bacteria</taxon>
        <taxon>Pseudomonadati</taxon>
        <taxon>Myxococcota</taxon>
        <taxon>Myxococcia</taxon>
        <taxon>Myxococcales</taxon>
        <taxon>Cystobacterineae</taxon>
        <taxon>Myxococcaceae</taxon>
        <taxon>Pyxidicoccus</taxon>
    </lineage>
</organism>
<evidence type="ECO:0000313" key="6">
    <source>
        <dbReference type="EMBL" id="QSQ25625.1"/>
    </source>
</evidence>
<reference evidence="6 7" key="1">
    <citation type="submission" date="2021-02" db="EMBL/GenBank/DDBJ databases">
        <title>De Novo genome assembly of isolated myxobacteria.</title>
        <authorList>
            <person name="Stevens D.C."/>
        </authorList>
    </citation>
    <scope>NUCLEOTIDE SEQUENCE [LARGE SCALE GENOMIC DNA]</scope>
    <source>
        <strain evidence="7">SCPEA02</strain>
    </source>
</reference>
<dbReference type="InterPro" id="IPR051310">
    <property type="entry name" value="MCP_chemotaxis"/>
</dbReference>
<comment type="similarity">
    <text evidence="2">Belongs to the methyl-accepting chemotaxis (MCP) protein family.</text>
</comment>
<dbReference type="PROSITE" id="PS50111">
    <property type="entry name" value="CHEMOTAXIS_TRANSDUC_2"/>
    <property type="match status" value="1"/>
</dbReference>
<feature type="compositionally biased region" description="Low complexity" evidence="4">
    <location>
        <begin position="19"/>
        <end position="39"/>
    </location>
</feature>
<accession>A0ABX7P562</accession>
<dbReference type="PANTHER" id="PTHR43531:SF11">
    <property type="entry name" value="METHYL-ACCEPTING CHEMOTAXIS PROTEIN 3"/>
    <property type="match status" value="1"/>
</dbReference>
<feature type="compositionally biased region" description="Basic and acidic residues" evidence="4">
    <location>
        <begin position="1"/>
        <end position="11"/>
    </location>
</feature>
<evidence type="ECO:0000256" key="1">
    <source>
        <dbReference type="ARBA" id="ARBA00022500"/>
    </source>
</evidence>
<dbReference type="SUPFAM" id="SSF58104">
    <property type="entry name" value="Methyl-accepting chemotaxis protein (MCP) signaling domain"/>
    <property type="match status" value="1"/>
</dbReference>
<name>A0ABX7P562_9BACT</name>
<sequence length="425" mass="44398">MSLDTPNDKSTSKARTARKAPASKAAAGAKASATSATSPNPAQYKAFTDTLLLVLSGNLQARVPKELAGEGGAEMAHLLNQVLDNLAASEHRKQVSAQEIDQALDSLIGLVREGDLSRWNTTTEDPQLGPLLEGFGKVIETLRTFVREINEAALRLSSSANQVLAASTQHETSSTEQAAAIHETTATMEELKHASAQIAENAGSVARVAEETLGAARAGRGAIGEFIQAMQQIRSDGVAVADSIAKLSKRVERIGTVVEVIDEIADRSDLLALNAALEGSRAGEAGKGFSIVAAEMRRLAENVLDSTKEIKNLITEIREATAAAAGAAEASKTATESGEKLGAVAAQAVEGILAGVQETSDAARVINLATQQQRTATEQVVASMAEIEDVTRQTTQASKQATGAAAELTQLAGRLAELIKRFKAD</sequence>
<dbReference type="RefSeq" id="WP_206727179.1">
    <property type="nucleotide sequence ID" value="NZ_CP071090.1"/>
</dbReference>
<dbReference type="EMBL" id="CP071090">
    <property type="protein sequence ID" value="QSQ25625.1"/>
    <property type="molecule type" value="Genomic_DNA"/>
</dbReference>
<proteinExistence type="inferred from homology"/>
<gene>
    <name evidence="6" type="ORF">JY651_12135</name>
</gene>
<evidence type="ECO:0000313" key="7">
    <source>
        <dbReference type="Proteomes" id="UP000662747"/>
    </source>
</evidence>
<protein>
    <submittedName>
        <fullName evidence="6">Methyl-accepting chemotaxis protein</fullName>
    </submittedName>
</protein>
<dbReference type="InterPro" id="IPR004089">
    <property type="entry name" value="MCPsignal_dom"/>
</dbReference>
<dbReference type="SMART" id="SM00283">
    <property type="entry name" value="MA"/>
    <property type="match status" value="1"/>
</dbReference>
<keyword evidence="1" id="KW-0145">Chemotaxis</keyword>
<keyword evidence="7" id="KW-1185">Reference proteome</keyword>